<dbReference type="Proteomes" id="UP000237000">
    <property type="component" value="Unassembled WGS sequence"/>
</dbReference>
<dbReference type="GO" id="GO:0009451">
    <property type="term" value="P:RNA modification"/>
    <property type="evidence" value="ECO:0007669"/>
    <property type="project" value="InterPro"/>
</dbReference>
<evidence type="ECO:0000313" key="4">
    <source>
        <dbReference type="Proteomes" id="UP000237000"/>
    </source>
</evidence>
<dbReference type="Pfam" id="PF01535">
    <property type="entry name" value="PPR"/>
    <property type="match status" value="3"/>
</dbReference>
<dbReference type="NCBIfam" id="TIGR00756">
    <property type="entry name" value="PPR"/>
    <property type="match status" value="1"/>
</dbReference>
<dbReference type="GO" id="GO:0099402">
    <property type="term" value="P:plant organ development"/>
    <property type="evidence" value="ECO:0007669"/>
    <property type="project" value="UniProtKB-ARBA"/>
</dbReference>
<evidence type="ECO:0000256" key="2">
    <source>
        <dbReference type="PROSITE-ProRule" id="PRU00708"/>
    </source>
</evidence>
<gene>
    <name evidence="3" type="ORF">TorRG33x02_068060</name>
</gene>
<accession>A0A2P5FHS0</accession>
<sequence>MVLFTDQCHIFAVPWTMLFNGPSSSISTVHFKRPLPFPPTSPVFTKTITNASKHADPCQQSLNFRHLSRLGAILSVSESTHFNESHLAHSLCSNALKISVKMESCLLGKQIHGIVLRQSFDLDVLVATALIDMCSKNGSIVDARIVFDTMAIRNVVSWTTMIVRYGQHGESKKAIELFRQMLQDDFSPDELTLSSILISCGNAGASTELMQGHAHGGLIDKGLQYFEMMTEKYQIVPDSEHYTCLVDLVARAGFLDEAFNILNSIPNEAGPDTLAAGKLFALEPKVPVNYTIMSGIYSSKGCWLDVARIRKLMRSNCDLKSLGCSWVEISGEIHTFVSSDQSHSKAVEVYAMLGLLCRLIKEEMIVAANSKSLLEEYAP</sequence>
<keyword evidence="4" id="KW-1185">Reference proteome</keyword>
<dbReference type="Gene3D" id="1.25.40.10">
    <property type="entry name" value="Tetratricopeptide repeat domain"/>
    <property type="match status" value="2"/>
</dbReference>
<dbReference type="Pfam" id="PF20431">
    <property type="entry name" value="E_motif"/>
    <property type="match status" value="1"/>
</dbReference>
<reference evidence="4" key="1">
    <citation type="submission" date="2016-06" db="EMBL/GenBank/DDBJ databases">
        <title>Parallel loss of symbiosis genes in relatives of nitrogen-fixing non-legume Parasponia.</title>
        <authorList>
            <person name="Van Velzen R."/>
            <person name="Holmer R."/>
            <person name="Bu F."/>
            <person name="Rutten L."/>
            <person name="Van Zeijl A."/>
            <person name="Liu W."/>
            <person name="Santuari L."/>
            <person name="Cao Q."/>
            <person name="Sharma T."/>
            <person name="Shen D."/>
            <person name="Roswanjaya Y."/>
            <person name="Wardhani T."/>
            <person name="Kalhor M.S."/>
            <person name="Jansen J."/>
            <person name="Van den Hoogen J."/>
            <person name="Gungor B."/>
            <person name="Hartog M."/>
            <person name="Hontelez J."/>
            <person name="Verver J."/>
            <person name="Yang W.-C."/>
            <person name="Schijlen E."/>
            <person name="Repin R."/>
            <person name="Schilthuizen M."/>
            <person name="Schranz E."/>
            <person name="Heidstra R."/>
            <person name="Miyata K."/>
            <person name="Fedorova E."/>
            <person name="Kohlen W."/>
            <person name="Bisseling T."/>
            <person name="Smit S."/>
            <person name="Geurts R."/>
        </authorList>
    </citation>
    <scope>NUCLEOTIDE SEQUENCE [LARGE SCALE GENOMIC DNA]</scope>
    <source>
        <strain evidence="4">cv. RG33-2</strain>
    </source>
</reference>
<dbReference type="InParanoid" id="A0A2P5FHS0"/>
<comment type="caution">
    <text evidence="3">The sequence shown here is derived from an EMBL/GenBank/DDBJ whole genome shotgun (WGS) entry which is preliminary data.</text>
</comment>
<keyword evidence="1" id="KW-0677">Repeat</keyword>
<organism evidence="3 4">
    <name type="scientific">Trema orientale</name>
    <name type="common">Charcoal tree</name>
    <name type="synonym">Celtis orientalis</name>
    <dbReference type="NCBI Taxonomy" id="63057"/>
    <lineage>
        <taxon>Eukaryota</taxon>
        <taxon>Viridiplantae</taxon>
        <taxon>Streptophyta</taxon>
        <taxon>Embryophyta</taxon>
        <taxon>Tracheophyta</taxon>
        <taxon>Spermatophyta</taxon>
        <taxon>Magnoliopsida</taxon>
        <taxon>eudicotyledons</taxon>
        <taxon>Gunneridae</taxon>
        <taxon>Pentapetalae</taxon>
        <taxon>rosids</taxon>
        <taxon>fabids</taxon>
        <taxon>Rosales</taxon>
        <taxon>Cannabaceae</taxon>
        <taxon>Trema</taxon>
    </lineage>
</organism>
<evidence type="ECO:0000256" key="1">
    <source>
        <dbReference type="ARBA" id="ARBA00022737"/>
    </source>
</evidence>
<dbReference type="PROSITE" id="PS51375">
    <property type="entry name" value="PPR"/>
    <property type="match status" value="1"/>
</dbReference>
<dbReference type="OrthoDB" id="1851890at2759"/>
<dbReference type="EMBL" id="JXTC01000032">
    <property type="protein sequence ID" value="PON97339.1"/>
    <property type="molecule type" value="Genomic_DNA"/>
</dbReference>
<dbReference type="InterPro" id="IPR046960">
    <property type="entry name" value="PPR_At4g14850-like_plant"/>
</dbReference>
<feature type="repeat" description="PPR" evidence="2">
    <location>
        <begin position="154"/>
        <end position="188"/>
    </location>
</feature>
<dbReference type="AlphaFoldDB" id="A0A2P5FHS0"/>
<dbReference type="InterPro" id="IPR011990">
    <property type="entry name" value="TPR-like_helical_dom_sf"/>
</dbReference>
<dbReference type="Pfam" id="PF13041">
    <property type="entry name" value="PPR_2"/>
    <property type="match status" value="1"/>
</dbReference>
<dbReference type="InterPro" id="IPR002885">
    <property type="entry name" value="PPR_rpt"/>
</dbReference>
<dbReference type="InterPro" id="IPR046848">
    <property type="entry name" value="E_motif"/>
</dbReference>
<proteinExistence type="predicted"/>
<evidence type="ECO:0000313" key="3">
    <source>
        <dbReference type="EMBL" id="PON97339.1"/>
    </source>
</evidence>
<name>A0A2P5FHS0_TREOI</name>
<dbReference type="PANTHER" id="PTHR47926:SF452">
    <property type="entry name" value="PENTATRICOPEPTIDE REPEAT-CONTAINING PROTEIN"/>
    <property type="match status" value="1"/>
</dbReference>
<dbReference type="PANTHER" id="PTHR47926">
    <property type="entry name" value="PENTATRICOPEPTIDE REPEAT-CONTAINING PROTEIN"/>
    <property type="match status" value="1"/>
</dbReference>
<dbReference type="GO" id="GO:0003723">
    <property type="term" value="F:RNA binding"/>
    <property type="evidence" value="ECO:0007669"/>
    <property type="project" value="InterPro"/>
</dbReference>
<dbReference type="STRING" id="63057.A0A2P5FHS0"/>
<protein>
    <submittedName>
        <fullName evidence="3">Pentatricopeptide repeat</fullName>
    </submittedName>
</protein>
<dbReference type="FunFam" id="1.25.40.10:FF:000158">
    <property type="entry name" value="pentatricopeptide repeat-containing protein At2g33680"/>
    <property type="match status" value="1"/>
</dbReference>